<dbReference type="Proteomes" id="UP000228596">
    <property type="component" value="Unassembled WGS sequence"/>
</dbReference>
<dbReference type="EMBL" id="PEZV01000035">
    <property type="protein sequence ID" value="PIT97130.1"/>
    <property type="molecule type" value="Genomic_DNA"/>
</dbReference>
<evidence type="ECO:0000313" key="1">
    <source>
        <dbReference type="EMBL" id="PIT97130.1"/>
    </source>
</evidence>
<reference evidence="2" key="1">
    <citation type="submission" date="2017-09" db="EMBL/GenBank/DDBJ databases">
        <title>Depth-based differentiation of microbial function through sediment-hosted aquifers and enrichment of novel symbionts in the deep terrestrial subsurface.</title>
        <authorList>
            <person name="Probst A.J."/>
            <person name="Ladd B."/>
            <person name="Jarett J.K."/>
            <person name="Geller-Mcgrath D.E."/>
            <person name="Sieber C.M.K."/>
            <person name="Emerson J.B."/>
            <person name="Anantharaman K."/>
            <person name="Thomas B.C."/>
            <person name="Malmstrom R."/>
            <person name="Stieglmeier M."/>
            <person name="Klingl A."/>
            <person name="Woyke T."/>
            <person name="Ryan C.M."/>
            <person name="Banfield J.F."/>
        </authorList>
    </citation>
    <scope>NUCLEOTIDE SEQUENCE [LARGE SCALE GENOMIC DNA]</scope>
</reference>
<dbReference type="AlphaFoldDB" id="A0A2M6WWH5"/>
<evidence type="ECO:0008006" key="3">
    <source>
        <dbReference type="Google" id="ProtNLM"/>
    </source>
</evidence>
<evidence type="ECO:0000313" key="2">
    <source>
        <dbReference type="Proteomes" id="UP000228596"/>
    </source>
</evidence>
<protein>
    <recommendedName>
        <fullName evidence="3">DUF2769 domain-containing protein</fullName>
    </recommendedName>
</protein>
<sequence length="74" mass="8265">MVKIPNTKENSKRCICPNCPTYNECVVGKKEKLFCARGKTPCSPEKQGCICPECSVASEYGLEKTYYCHIGPEK</sequence>
<organism evidence="1 2">
    <name type="scientific">Candidatus Berkelbacteria bacterium CG10_big_fil_rev_8_21_14_0_10_41_12</name>
    <dbReference type="NCBI Taxonomy" id="1974513"/>
    <lineage>
        <taxon>Bacteria</taxon>
        <taxon>Candidatus Berkelbacteria</taxon>
    </lineage>
</organism>
<name>A0A2M6WWH5_9BACT</name>
<dbReference type="InterPro" id="IPR020075">
    <property type="entry name" value="Uncharacterised_AF2234"/>
</dbReference>
<accession>A0A2M6WWH5</accession>
<gene>
    <name evidence="1" type="ORF">COT77_03165</name>
</gene>
<dbReference type="Pfam" id="PF10967">
    <property type="entry name" value="DUF2769"/>
    <property type="match status" value="1"/>
</dbReference>
<comment type="caution">
    <text evidence="1">The sequence shown here is derived from an EMBL/GenBank/DDBJ whole genome shotgun (WGS) entry which is preliminary data.</text>
</comment>
<proteinExistence type="predicted"/>